<dbReference type="InterPro" id="IPR019700">
    <property type="entry name" value="Sigma-G_inhibitor_Gin"/>
</dbReference>
<proteinExistence type="predicted"/>
<dbReference type="EMBL" id="JACSQB010000141">
    <property type="protein sequence ID" value="MBD8048448.1"/>
    <property type="molecule type" value="Genomic_DNA"/>
</dbReference>
<reference evidence="1 2" key="1">
    <citation type="submission" date="2020-08" db="EMBL/GenBank/DDBJ databases">
        <title>A Genomic Blueprint of the Chicken Gut Microbiome.</title>
        <authorList>
            <person name="Gilroy R."/>
            <person name="Ravi A."/>
            <person name="Getino M."/>
            <person name="Pursley I."/>
            <person name="Horton D.L."/>
            <person name="Alikhan N.-F."/>
            <person name="Baker D."/>
            <person name="Gharbi K."/>
            <person name="Hall N."/>
            <person name="Watson M."/>
            <person name="Adriaenssens E.M."/>
            <person name="Foster-Nyarko E."/>
            <person name="Jarju S."/>
            <person name="Secka A."/>
            <person name="Antonio M."/>
            <person name="Oren A."/>
            <person name="Chaudhuri R."/>
            <person name="La Ragione R.M."/>
            <person name="Hildebrand F."/>
            <person name="Pallen M.J."/>
        </authorList>
    </citation>
    <scope>NUCLEOTIDE SEQUENCE [LARGE SCALE GENOMIC DNA]</scope>
    <source>
        <strain evidence="1 2">N37</strain>
    </source>
</reference>
<name>A0ABR8YVZ6_9CLOT</name>
<organism evidence="1 2">
    <name type="scientific">Clostridium faecium</name>
    <dbReference type="NCBI Taxonomy" id="2762223"/>
    <lineage>
        <taxon>Bacteria</taxon>
        <taxon>Bacillati</taxon>
        <taxon>Bacillota</taxon>
        <taxon>Clostridia</taxon>
        <taxon>Eubacteriales</taxon>
        <taxon>Clostridiaceae</taxon>
        <taxon>Clostridium</taxon>
    </lineage>
</organism>
<dbReference type="Pfam" id="PF10764">
    <property type="entry name" value="Gin"/>
    <property type="match status" value="1"/>
</dbReference>
<protein>
    <submittedName>
        <fullName evidence="1">Sigma factor G inhibitor Gin</fullName>
    </submittedName>
</protein>
<comment type="caution">
    <text evidence="1">The sequence shown here is derived from an EMBL/GenBank/DDBJ whole genome shotgun (WGS) entry which is preliminary data.</text>
</comment>
<sequence length="67" mass="7877">MKCIICGRPLNNGIIIYGRGICISCEDRLINSNIETDFYEFYKSCIRRNLIQFLLRGVNNECQDYHL</sequence>
<gene>
    <name evidence="1" type="ORF">H9637_15645</name>
</gene>
<accession>A0ABR8YVZ6</accession>
<evidence type="ECO:0000313" key="1">
    <source>
        <dbReference type="EMBL" id="MBD8048448.1"/>
    </source>
</evidence>
<evidence type="ECO:0000313" key="2">
    <source>
        <dbReference type="Proteomes" id="UP000627166"/>
    </source>
</evidence>
<dbReference type="RefSeq" id="WP_191741416.1">
    <property type="nucleotide sequence ID" value="NZ_JACSQB010000141.1"/>
</dbReference>
<keyword evidence="2" id="KW-1185">Reference proteome</keyword>
<dbReference type="Proteomes" id="UP000627166">
    <property type="component" value="Unassembled WGS sequence"/>
</dbReference>